<keyword evidence="5 6" id="KW-0408">Iron</keyword>
<reference evidence="9 10" key="1">
    <citation type="submission" date="2023-10" db="EMBL/GenBank/DDBJ databases">
        <title>Chromosome-scale genome assembly provides insights into flower coloration mechanisms of Canna indica.</title>
        <authorList>
            <person name="Li C."/>
        </authorList>
    </citation>
    <scope>NUCLEOTIDE SEQUENCE [LARGE SCALE GENOMIC DNA]</scope>
    <source>
        <tissue evidence="9">Flower</tissue>
    </source>
</reference>
<dbReference type="InterPro" id="IPR036396">
    <property type="entry name" value="Cyt_P450_sf"/>
</dbReference>
<comment type="similarity">
    <text evidence="1 7">Belongs to the cytochrome P450 family.</text>
</comment>
<evidence type="ECO:0000256" key="5">
    <source>
        <dbReference type="ARBA" id="ARBA00023004"/>
    </source>
</evidence>
<dbReference type="PRINTS" id="PR00463">
    <property type="entry name" value="EP450I"/>
</dbReference>
<organism evidence="9 10">
    <name type="scientific">Canna indica</name>
    <name type="common">Indian-shot</name>
    <dbReference type="NCBI Taxonomy" id="4628"/>
    <lineage>
        <taxon>Eukaryota</taxon>
        <taxon>Viridiplantae</taxon>
        <taxon>Streptophyta</taxon>
        <taxon>Embryophyta</taxon>
        <taxon>Tracheophyta</taxon>
        <taxon>Spermatophyta</taxon>
        <taxon>Magnoliopsida</taxon>
        <taxon>Liliopsida</taxon>
        <taxon>Zingiberales</taxon>
        <taxon>Cannaceae</taxon>
        <taxon>Canna</taxon>
    </lineage>
</organism>
<keyword evidence="8" id="KW-0732">Signal</keyword>
<dbReference type="InterPro" id="IPR002401">
    <property type="entry name" value="Cyt_P450_E_grp-I"/>
</dbReference>
<evidence type="ECO:0000256" key="6">
    <source>
        <dbReference type="PIRSR" id="PIRSR602401-1"/>
    </source>
</evidence>
<dbReference type="AlphaFoldDB" id="A0AAQ3L2K8"/>
<keyword evidence="7" id="KW-0503">Monooxygenase</keyword>
<dbReference type="Pfam" id="PF00067">
    <property type="entry name" value="p450"/>
    <property type="match status" value="1"/>
</dbReference>
<comment type="cofactor">
    <cofactor evidence="6">
        <name>heme</name>
        <dbReference type="ChEBI" id="CHEBI:30413"/>
    </cofactor>
</comment>
<dbReference type="GO" id="GO:0044550">
    <property type="term" value="P:secondary metabolite biosynthetic process"/>
    <property type="evidence" value="ECO:0007669"/>
    <property type="project" value="UniProtKB-ARBA"/>
</dbReference>
<evidence type="ECO:0000313" key="9">
    <source>
        <dbReference type="EMBL" id="WOL17468.1"/>
    </source>
</evidence>
<dbReference type="PROSITE" id="PS00086">
    <property type="entry name" value="CYTOCHROME_P450"/>
    <property type="match status" value="1"/>
</dbReference>
<dbReference type="CDD" id="cd20618">
    <property type="entry name" value="CYP71_clan"/>
    <property type="match status" value="1"/>
</dbReference>
<keyword evidence="2 6" id="KW-0349">Heme</keyword>
<dbReference type="FunFam" id="1.10.630.10:FF:000038">
    <property type="entry name" value="Cytochrome P450 84A1"/>
    <property type="match status" value="1"/>
</dbReference>
<keyword evidence="3 6" id="KW-0479">Metal-binding</keyword>
<evidence type="ECO:0000256" key="7">
    <source>
        <dbReference type="RuleBase" id="RU000461"/>
    </source>
</evidence>
<evidence type="ECO:0000256" key="1">
    <source>
        <dbReference type="ARBA" id="ARBA00010617"/>
    </source>
</evidence>
<dbReference type="Gene3D" id="1.10.630.10">
    <property type="entry name" value="Cytochrome P450"/>
    <property type="match status" value="1"/>
</dbReference>
<protein>
    <submittedName>
        <fullName evidence="9">Cytochrome P450</fullName>
    </submittedName>
</protein>
<dbReference type="PANTHER" id="PTHR47944:SF4">
    <property type="entry name" value="OS09G0441700 PROTEIN"/>
    <property type="match status" value="1"/>
</dbReference>
<dbReference type="InterPro" id="IPR017972">
    <property type="entry name" value="Cyt_P450_CS"/>
</dbReference>
<name>A0AAQ3L2K8_9LILI</name>
<evidence type="ECO:0000256" key="8">
    <source>
        <dbReference type="SAM" id="SignalP"/>
    </source>
</evidence>
<dbReference type="InterPro" id="IPR001128">
    <property type="entry name" value="Cyt_P450"/>
</dbReference>
<dbReference type="PANTHER" id="PTHR47944">
    <property type="entry name" value="CYTOCHROME P450 98A9"/>
    <property type="match status" value="1"/>
</dbReference>
<keyword evidence="4 7" id="KW-0560">Oxidoreductase</keyword>
<dbReference type="Proteomes" id="UP001327560">
    <property type="component" value="Chromosome 8"/>
</dbReference>
<sequence length="513" mass="57925">MELAPWAMYSAMILLVTLLGALASSRCGRRKLNLPPGPSPWPVIGNLNLIGPLPHRSLHALSQMYGSLMHLRLGSVLVVVGSSVEMAKSILKTHDISFASRPKSAEGKYTMYSYASMSYCPYGPYLRQARRICQNELFSPRKLDFFQYIRLEEVRALLRGLFESAGAPIVLKDYVSNATLNNICLMAFGKKYLQEKPEAAAIVPPEEFKEMIDELLFLNGVTNVGDLIPWLNFLDLQGYVRRMKKLSKKFDRFLEYILDEHEKQRRLEGDVFVAMDLVDVLLLDDPSLEVTFDRQGVKALAQDMIIGGTSTSTVTIEWAISELLKRPEIQDKATEELDRVIGRDCWVEEKDANRLPYIEAIVKETMRMHPAVPMLVPRLAREHTVVGGYDIPAGTRVLVNVWAIGRDPTIWDSPKEFQPERFVGNPIDVKGQHMELLPFGAGRRMCPGYSLGLKMIQLILANLLHGFKWRLPEGMKAEELSMEEIFGLSMPRKVPLRAVAEPKLPAHLYGARS</sequence>
<evidence type="ECO:0000256" key="4">
    <source>
        <dbReference type="ARBA" id="ARBA00023002"/>
    </source>
</evidence>
<dbReference type="GO" id="GO:0020037">
    <property type="term" value="F:heme binding"/>
    <property type="evidence" value="ECO:0007669"/>
    <property type="project" value="InterPro"/>
</dbReference>
<dbReference type="GO" id="GO:0016705">
    <property type="term" value="F:oxidoreductase activity, acting on paired donors, with incorporation or reduction of molecular oxygen"/>
    <property type="evidence" value="ECO:0007669"/>
    <property type="project" value="InterPro"/>
</dbReference>
<dbReference type="GO" id="GO:0004497">
    <property type="term" value="F:monooxygenase activity"/>
    <property type="evidence" value="ECO:0007669"/>
    <property type="project" value="UniProtKB-KW"/>
</dbReference>
<evidence type="ECO:0000313" key="10">
    <source>
        <dbReference type="Proteomes" id="UP001327560"/>
    </source>
</evidence>
<dbReference type="EMBL" id="CP136897">
    <property type="protein sequence ID" value="WOL17468.1"/>
    <property type="molecule type" value="Genomic_DNA"/>
</dbReference>
<proteinExistence type="inferred from homology"/>
<evidence type="ECO:0000256" key="2">
    <source>
        <dbReference type="ARBA" id="ARBA00022617"/>
    </source>
</evidence>
<dbReference type="SUPFAM" id="SSF48264">
    <property type="entry name" value="Cytochrome P450"/>
    <property type="match status" value="1"/>
</dbReference>
<feature type="signal peptide" evidence="8">
    <location>
        <begin position="1"/>
        <end position="23"/>
    </location>
</feature>
<dbReference type="GO" id="GO:0005506">
    <property type="term" value="F:iron ion binding"/>
    <property type="evidence" value="ECO:0007669"/>
    <property type="project" value="InterPro"/>
</dbReference>
<feature type="binding site" description="axial binding residue" evidence="6">
    <location>
        <position position="446"/>
    </location>
    <ligand>
        <name>heme</name>
        <dbReference type="ChEBI" id="CHEBI:30413"/>
    </ligand>
    <ligandPart>
        <name>Fe</name>
        <dbReference type="ChEBI" id="CHEBI:18248"/>
    </ligandPart>
</feature>
<feature type="chain" id="PRO_5042942547" evidence="8">
    <location>
        <begin position="24"/>
        <end position="513"/>
    </location>
</feature>
<accession>A0AAQ3L2K8</accession>
<dbReference type="PRINTS" id="PR00385">
    <property type="entry name" value="P450"/>
</dbReference>
<keyword evidence="10" id="KW-1185">Reference proteome</keyword>
<gene>
    <name evidence="9" type="ORF">Cni_G26260</name>
</gene>
<evidence type="ECO:0000256" key="3">
    <source>
        <dbReference type="ARBA" id="ARBA00022723"/>
    </source>
</evidence>